<dbReference type="InterPro" id="IPR036034">
    <property type="entry name" value="PDZ_sf"/>
</dbReference>
<keyword evidence="9" id="KW-1185">Reference proteome</keyword>
<dbReference type="SUPFAM" id="SSF50156">
    <property type="entry name" value="PDZ domain-like"/>
    <property type="match status" value="1"/>
</dbReference>
<dbReference type="Pfam" id="PF03572">
    <property type="entry name" value="Peptidase_S41"/>
    <property type="match status" value="1"/>
</dbReference>
<dbReference type="PANTHER" id="PTHR32060:SF30">
    <property type="entry name" value="CARBOXY-TERMINAL PROCESSING PROTEASE CTPA"/>
    <property type="match status" value="1"/>
</dbReference>
<dbReference type="Gene3D" id="2.30.42.10">
    <property type="match status" value="1"/>
</dbReference>
<evidence type="ECO:0000256" key="3">
    <source>
        <dbReference type="ARBA" id="ARBA00022801"/>
    </source>
</evidence>
<dbReference type="CDD" id="cd06782">
    <property type="entry name" value="cpPDZ_CPP-like"/>
    <property type="match status" value="1"/>
</dbReference>
<dbReference type="SMART" id="SM00245">
    <property type="entry name" value="TSPc"/>
    <property type="match status" value="1"/>
</dbReference>
<gene>
    <name evidence="8" type="ORF">GCM10023143_19290</name>
</gene>
<protein>
    <submittedName>
        <fullName evidence="8">S41 family peptidase</fullName>
    </submittedName>
</protein>
<dbReference type="Gene3D" id="3.90.226.10">
    <property type="entry name" value="2-enoyl-CoA Hydratase, Chain A, domain 1"/>
    <property type="match status" value="1"/>
</dbReference>
<feature type="domain" description="PDZ" evidence="7">
    <location>
        <begin position="89"/>
        <end position="169"/>
    </location>
</feature>
<evidence type="ECO:0000256" key="1">
    <source>
        <dbReference type="ARBA" id="ARBA00009179"/>
    </source>
</evidence>
<comment type="caution">
    <text evidence="8">The sequence shown here is derived from an EMBL/GenBank/DDBJ whole genome shotgun (WGS) entry which is preliminary data.</text>
</comment>
<keyword evidence="3 5" id="KW-0378">Hydrolase</keyword>
<dbReference type="SUPFAM" id="SSF52096">
    <property type="entry name" value="ClpP/crotonase"/>
    <property type="match status" value="1"/>
</dbReference>
<dbReference type="InterPro" id="IPR041489">
    <property type="entry name" value="PDZ_6"/>
</dbReference>
<organism evidence="8 9">
    <name type="scientific">Compostibacter hankyongensis</name>
    <dbReference type="NCBI Taxonomy" id="1007089"/>
    <lineage>
        <taxon>Bacteria</taxon>
        <taxon>Pseudomonadati</taxon>
        <taxon>Bacteroidota</taxon>
        <taxon>Chitinophagia</taxon>
        <taxon>Chitinophagales</taxon>
        <taxon>Chitinophagaceae</taxon>
        <taxon>Compostibacter</taxon>
    </lineage>
</organism>
<dbReference type="PROSITE" id="PS50106">
    <property type="entry name" value="PDZ"/>
    <property type="match status" value="1"/>
</dbReference>
<evidence type="ECO:0000256" key="6">
    <source>
        <dbReference type="SAM" id="SignalP"/>
    </source>
</evidence>
<evidence type="ECO:0000256" key="4">
    <source>
        <dbReference type="ARBA" id="ARBA00022825"/>
    </source>
</evidence>
<feature type="chain" id="PRO_5047122585" evidence="6">
    <location>
        <begin position="27"/>
        <end position="564"/>
    </location>
</feature>
<evidence type="ECO:0000256" key="5">
    <source>
        <dbReference type="RuleBase" id="RU004404"/>
    </source>
</evidence>
<evidence type="ECO:0000313" key="8">
    <source>
        <dbReference type="EMBL" id="GAA4310669.1"/>
    </source>
</evidence>
<name>A0ABP8FTG6_9BACT</name>
<evidence type="ECO:0000259" key="7">
    <source>
        <dbReference type="PROSITE" id="PS50106"/>
    </source>
</evidence>
<keyword evidence="6" id="KW-0732">Signal</keyword>
<dbReference type="NCBIfam" id="TIGR00225">
    <property type="entry name" value="prc"/>
    <property type="match status" value="1"/>
</dbReference>
<reference evidence="9" key="1">
    <citation type="journal article" date="2019" name="Int. J. Syst. Evol. Microbiol.">
        <title>The Global Catalogue of Microorganisms (GCM) 10K type strain sequencing project: providing services to taxonomists for standard genome sequencing and annotation.</title>
        <authorList>
            <consortium name="The Broad Institute Genomics Platform"/>
            <consortium name="The Broad Institute Genome Sequencing Center for Infectious Disease"/>
            <person name="Wu L."/>
            <person name="Ma J."/>
        </authorList>
    </citation>
    <scope>NUCLEOTIDE SEQUENCE [LARGE SCALE GENOMIC DNA]</scope>
    <source>
        <strain evidence="9">JCM 17664</strain>
    </source>
</reference>
<dbReference type="InterPro" id="IPR001478">
    <property type="entry name" value="PDZ"/>
</dbReference>
<dbReference type="Proteomes" id="UP001501207">
    <property type="component" value="Unassembled WGS sequence"/>
</dbReference>
<keyword evidence="4 5" id="KW-0720">Serine protease</keyword>
<dbReference type="InterPro" id="IPR029045">
    <property type="entry name" value="ClpP/crotonase-like_dom_sf"/>
</dbReference>
<proteinExistence type="inferred from homology"/>
<feature type="signal peptide" evidence="6">
    <location>
        <begin position="1"/>
        <end position="26"/>
    </location>
</feature>
<dbReference type="Pfam" id="PF17820">
    <property type="entry name" value="PDZ_6"/>
    <property type="match status" value="1"/>
</dbReference>
<dbReference type="PANTHER" id="PTHR32060">
    <property type="entry name" value="TAIL-SPECIFIC PROTEASE"/>
    <property type="match status" value="1"/>
</dbReference>
<dbReference type="EMBL" id="BAABFN010000004">
    <property type="protein sequence ID" value="GAA4310669.1"/>
    <property type="molecule type" value="Genomic_DNA"/>
</dbReference>
<accession>A0ABP8FTG6</accession>
<comment type="similarity">
    <text evidence="1 5">Belongs to the peptidase S41A family.</text>
</comment>
<dbReference type="CDD" id="cd07560">
    <property type="entry name" value="Peptidase_S41_CPP"/>
    <property type="match status" value="1"/>
</dbReference>
<dbReference type="SMART" id="SM00228">
    <property type="entry name" value="PDZ"/>
    <property type="match status" value="1"/>
</dbReference>
<keyword evidence="2 5" id="KW-0645">Protease</keyword>
<dbReference type="Gene3D" id="3.30.750.44">
    <property type="match status" value="1"/>
</dbReference>
<dbReference type="InterPro" id="IPR004447">
    <property type="entry name" value="Peptidase_S41A"/>
</dbReference>
<dbReference type="RefSeq" id="WP_344978643.1">
    <property type="nucleotide sequence ID" value="NZ_BAABFN010000004.1"/>
</dbReference>
<dbReference type="InterPro" id="IPR005151">
    <property type="entry name" value="Tail-specific_protease"/>
</dbReference>
<evidence type="ECO:0000313" key="9">
    <source>
        <dbReference type="Proteomes" id="UP001501207"/>
    </source>
</evidence>
<evidence type="ECO:0000256" key="2">
    <source>
        <dbReference type="ARBA" id="ARBA00022670"/>
    </source>
</evidence>
<sequence>MKRMLKKRFLQPALFLLLLFLSLATAFRPQDRYFEITKGLDIFAAAFRDLDMYYVDSIAPGKLINTGLMAMTESLDPYTYFYTEDNLGDLDFQTTGKYGGVGIAIRKEGSWTAVSDIYEDAPMEKAGIKIGDIIVSLNGRSARGMTEDTISELLRGEPGTALRITVRNPLNGHEATHRVVRSEINIRAVPYAGMLPGDIGYIRMIQFTEKSSEEVKAAFLRLKRQHPALKGLVLDLRGNPGGLLDQAVETANLFIGRDQTIVSTRGKIRSWNRTYRTRHEPLDDQIPLAVLTDRMTASASEIVAGAVQDLDRGVILGQRSFGKGLVQTTRNLPYHTRMKLTIAHYYTPSGRCIQAIDYARHRDDGSVAYVPDSLKHAFKTRNGREVMDGGGIEPDLEISPAYLSSLAVMLVNRDYIFDYATRYYYRHPDAPDPGDFHLDSGVFNDFVRYLDSKKYHYKSSSEIALESFRQAAEKDHYLPAVKQELQSLEEKIRPDKHRALQQHRSEIRQLLAEEIMNRYYLRAGRIRQQIGGDELVKRAAEVLSRPVVYDSLLQVPASKKPVSS</sequence>